<dbReference type="InterPro" id="IPR051940">
    <property type="entry name" value="Chitin_bind-dev_reg"/>
</dbReference>
<proteinExistence type="predicted"/>
<dbReference type="InterPro" id="IPR036508">
    <property type="entry name" value="Chitin-bd_dom_sf"/>
</dbReference>
<keyword evidence="3" id="KW-0677">Repeat</keyword>
<keyword evidence="5" id="KW-0325">Glycoprotein</keyword>
<dbReference type="PANTHER" id="PTHR23301">
    <property type="entry name" value="CHITIN BINDING PERITROPHIN-A"/>
    <property type="match status" value="1"/>
</dbReference>
<feature type="chain" id="PRO_5044560786" evidence="6">
    <location>
        <begin position="25"/>
        <end position="362"/>
    </location>
</feature>
<protein>
    <submittedName>
        <fullName evidence="10">Peritrophin-44</fullName>
    </submittedName>
</protein>
<dbReference type="EnsemblMetazoa" id="MDOA008137-RB">
    <property type="protein sequence ID" value="MDOA008137-PB"/>
    <property type="gene ID" value="MDOA008137"/>
</dbReference>
<dbReference type="PROSITE" id="PS50940">
    <property type="entry name" value="CHIT_BIND_II"/>
    <property type="match status" value="5"/>
</dbReference>
<keyword evidence="4" id="KW-1015">Disulfide bond</keyword>
<dbReference type="GO" id="GO:0008061">
    <property type="term" value="F:chitin binding"/>
    <property type="evidence" value="ECO:0007669"/>
    <property type="project" value="UniProtKB-KW"/>
</dbReference>
<evidence type="ECO:0000256" key="3">
    <source>
        <dbReference type="ARBA" id="ARBA00022737"/>
    </source>
</evidence>
<dbReference type="eggNOG" id="ENOG502RTKW">
    <property type="taxonomic scope" value="Eukaryota"/>
</dbReference>
<dbReference type="InterPro" id="IPR002557">
    <property type="entry name" value="Chitin-bd_dom"/>
</dbReference>
<feature type="domain" description="Chitin-binding type-2" evidence="7">
    <location>
        <begin position="272"/>
        <end position="335"/>
    </location>
</feature>
<evidence type="ECO:0000256" key="4">
    <source>
        <dbReference type="ARBA" id="ARBA00023157"/>
    </source>
</evidence>
<dbReference type="KEGG" id="mde:101890591"/>
<evidence type="ECO:0000256" key="5">
    <source>
        <dbReference type="ARBA" id="ARBA00023180"/>
    </source>
</evidence>
<organism evidence="8">
    <name type="scientific">Musca domestica</name>
    <name type="common">House fly</name>
    <dbReference type="NCBI Taxonomy" id="7370"/>
    <lineage>
        <taxon>Eukaryota</taxon>
        <taxon>Metazoa</taxon>
        <taxon>Ecdysozoa</taxon>
        <taxon>Arthropoda</taxon>
        <taxon>Hexapoda</taxon>
        <taxon>Insecta</taxon>
        <taxon>Pterygota</taxon>
        <taxon>Neoptera</taxon>
        <taxon>Endopterygota</taxon>
        <taxon>Diptera</taxon>
        <taxon>Brachycera</taxon>
        <taxon>Muscomorpha</taxon>
        <taxon>Muscoidea</taxon>
        <taxon>Muscidae</taxon>
        <taxon>Musca</taxon>
    </lineage>
</organism>
<gene>
    <name evidence="8" type="primary">101890591</name>
    <name evidence="10" type="synonym">LOC101890591</name>
</gene>
<feature type="domain" description="Chitin-binding type-2" evidence="7">
    <location>
        <begin position="149"/>
        <end position="206"/>
    </location>
</feature>
<dbReference type="GeneID" id="101890591"/>
<dbReference type="VEuPathDB" id="VectorBase:MDOMA2_012603"/>
<evidence type="ECO:0000256" key="6">
    <source>
        <dbReference type="SAM" id="SignalP"/>
    </source>
</evidence>
<evidence type="ECO:0000313" key="9">
    <source>
        <dbReference type="Proteomes" id="UP001652621"/>
    </source>
</evidence>
<dbReference type="Pfam" id="PF01607">
    <property type="entry name" value="CBM_14"/>
    <property type="match status" value="4"/>
</dbReference>
<dbReference type="SMART" id="SM00494">
    <property type="entry name" value="ChtBD2"/>
    <property type="match status" value="5"/>
</dbReference>
<evidence type="ECO:0000313" key="8">
    <source>
        <dbReference type="EnsemblMetazoa" id="MDOA008137-PB"/>
    </source>
</evidence>
<evidence type="ECO:0000313" key="10">
    <source>
        <dbReference type="RefSeq" id="XP_011291529.1"/>
    </source>
</evidence>
<dbReference type="Gene3D" id="2.170.140.10">
    <property type="entry name" value="Chitin binding domain"/>
    <property type="match status" value="2"/>
</dbReference>
<dbReference type="Proteomes" id="UP001652621">
    <property type="component" value="Unplaced"/>
</dbReference>
<dbReference type="GO" id="GO:0005576">
    <property type="term" value="C:extracellular region"/>
    <property type="evidence" value="ECO:0007669"/>
    <property type="project" value="InterPro"/>
</dbReference>
<evidence type="ECO:0000256" key="1">
    <source>
        <dbReference type="ARBA" id="ARBA00022669"/>
    </source>
</evidence>
<evidence type="ECO:0000259" key="7">
    <source>
        <dbReference type="PROSITE" id="PS50940"/>
    </source>
</evidence>
<reference evidence="8" key="1">
    <citation type="submission" date="2020-05" db="UniProtKB">
        <authorList>
            <consortium name="EnsemblMetazoa"/>
        </authorList>
    </citation>
    <scope>IDENTIFICATION</scope>
    <source>
        <strain evidence="8">Aabys</strain>
    </source>
</reference>
<dbReference type="VEuPathDB" id="VectorBase:MDOA008137"/>
<reference evidence="10" key="2">
    <citation type="submission" date="2025-04" db="UniProtKB">
        <authorList>
            <consortium name="RefSeq"/>
        </authorList>
    </citation>
    <scope>IDENTIFICATION</scope>
    <source>
        <strain evidence="10">Aabys</strain>
    </source>
</reference>
<keyword evidence="1" id="KW-0147">Chitin-binding</keyword>
<feature type="domain" description="Chitin-binding type-2" evidence="7">
    <location>
        <begin position="214"/>
        <end position="270"/>
    </location>
</feature>
<dbReference type="AlphaFoldDB" id="A0A1I8MSY8"/>
<accession>A0A1I8MSY8</accession>
<evidence type="ECO:0000256" key="2">
    <source>
        <dbReference type="ARBA" id="ARBA00022729"/>
    </source>
</evidence>
<feature type="domain" description="Chitin-binding type-2" evidence="7">
    <location>
        <begin position="90"/>
        <end position="144"/>
    </location>
</feature>
<feature type="signal peptide" evidence="6">
    <location>
        <begin position="1"/>
        <end position="24"/>
    </location>
</feature>
<keyword evidence="2 6" id="KW-0732">Signal</keyword>
<feature type="domain" description="Chitin-binding type-2" evidence="7">
    <location>
        <begin position="33"/>
        <end position="89"/>
    </location>
</feature>
<dbReference type="SUPFAM" id="SSF57625">
    <property type="entry name" value="Invertebrate chitin-binding proteins"/>
    <property type="match status" value="5"/>
</dbReference>
<dbReference type="STRING" id="7370.A0A1I8MSY8"/>
<dbReference type="OrthoDB" id="9987187at2759"/>
<dbReference type="RefSeq" id="XP_011291529.1">
    <property type="nucleotide sequence ID" value="XM_011293227.2"/>
</dbReference>
<dbReference type="PANTHER" id="PTHR23301:SF106">
    <property type="entry name" value="CHITIN-BINDING TYPE-2 DOMAIN-CONTAINING PROTEIN-RELATED"/>
    <property type="match status" value="1"/>
</dbReference>
<name>A0A1I8MSY8_MUSDO</name>
<keyword evidence="9" id="KW-1185">Reference proteome</keyword>
<sequence length="362" mass="40830">MALKSIPFIALLYLMLSTVGPSYGQPETTFDPDTLCPLVAHGTKIKDPRYCNIYVECLENDIVTRSCEDLYFDIQLGQCVDPLTTTCLSSQPCIGKNGVFVADPYNCESYYYCSNGVGIQGQCSAGMSFNPETGFCVRDFPCHITMYPEDYCNLFAEGVFVKVPDSCRHYQTCWRSELINGSCPGILFFDAPRGGCDDPLKVDCDEPMPEIPEHVVCRENNEFISDGISCDGYFFCQQNLDGEFRMFPGSCPKGRFFDKGECVPRSHTKCDHDRCVGMGYEYMQMVNIDGDGCRGFAVCQRGKEIGRSQCPEGWYFDEWEQFCVDKEIQYESCRDGLGTTPRPMETITNEDMLNNLKIRNSS</sequence>